<dbReference type="InterPro" id="IPR016032">
    <property type="entry name" value="Sig_transdc_resp-reg_C-effctor"/>
</dbReference>
<dbReference type="PANTHER" id="PTHR44688:SF16">
    <property type="entry name" value="DNA-BINDING TRANSCRIPTIONAL ACTIVATOR DEVR_DOSR"/>
    <property type="match status" value="1"/>
</dbReference>
<dbReference type="Gene3D" id="1.10.10.10">
    <property type="entry name" value="Winged helix-like DNA-binding domain superfamily/Winged helix DNA-binding domain"/>
    <property type="match status" value="1"/>
</dbReference>
<evidence type="ECO:0000313" key="5">
    <source>
        <dbReference type="EMBL" id="MEU6819048.1"/>
    </source>
</evidence>
<dbReference type="SMART" id="SM00421">
    <property type="entry name" value="HTH_LUXR"/>
    <property type="match status" value="1"/>
</dbReference>
<dbReference type="RefSeq" id="WP_359342876.1">
    <property type="nucleotide sequence ID" value="NZ_JBEYXV010000001.1"/>
</dbReference>
<dbReference type="InterPro" id="IPR000792">
    <property type="entry name" value="Tscrpt_reg_LuxR_C"/>
</dbReference>
<name>A0ABV3BDH5_9ACTN</name>
<proteinExistence type="predicted"/>
<dbReference type="PANTHER" id="PTHR44688">
    <property type="entry name" value="DNA-BINDING TRANSCRIPTIONAL ACTIVATOR DEVR_DOSR"/>
    <property type="match status" value="1"/>
</dbReference>
<gene>
    <name evidence="5" type="ORF">ABZ921_00365</name>
</gene>
<evidence type="ECO:0000259" key="4">
    <source>
        <dbReference type="PROSITE" id="PS50043"/>
    </source>
</evidence>
<evidence type="ECO:0000256" key="1">
    <source>
        <dbReference type="ARBA" id="ARBA00023015"/>
    </source>
</evidence>
<dbReference type="SUPFAM" id="SSF46894">
    <property type="entry name" value="C-terminal effector domain of the bipartite response regulators"/>
    <property type="match status" value="1"/>
</dbReference>
<dbReference type="EMBL" id="JBEYXV010000001">
    <property type="protein sequence ID" value="MEU6819048.1"/>
    <property type="molecule type" value="Genomic_DNA"/>
</dbReference>
<keyword evidence="6" id="KW-1185">Reference proteome</keyword>
<organism evidence="5 6">
    <name type="scientific">Streptomyces atriruber</name>
    <dbReference type="NCBI Taxonomy" id="545121"/>
    <lineage>
        <taxon>Bacteria</taxon>
        <taxon>Bacillati</taxon>
        <taxon>Actinomycetota</taxon>
        <taxon>Actinomycetes</taxon>
        <taxon>Kitasatosporales</taxon>
        <taxon>Streptomycetaceae</taxon>
        <taxon>Streptomyces</taxon>
    </lineage>
</organism>
<sequence length="342" mass="36639">MSALGPVSRALPEAAARAGTVAELGGVLSQQLGRVLPHDGYLLSGFDPVTGARCFLACENSYSSAARRRMDRANALGRTRRPVADLLHGPCPAVVLGAGAQDPSPETLRLHDLMAADDYGSELCIALSRRGVARGALVLLRERGSRPFSPEETVCAAELAQPLASAVTRYVTDKPLRPRQIHLPPAIVVIDKNNEIAGATSAGRDALRGILPGVYPAADQELFSFIWHITYTVRRTGMPAITRAPTPLGWFSLQAHPLDGAMTGDVVVTLQPAPAAELLPALAQWYGITARERMVIEGALRGQAAKQIARRLDLSPHTVNDHFKAVYRKTGVTSREELIACL</sequence>
<evidence type="ECO:0000256" key="2">
    <source>
        <dbReference type="ARBA" id="ARBA00023125"/>
    </source>
</evidence>
<dbReference type="CDD" id="cd06170">
    <property type="entry name" value="LuxR_C_like"/>
    <property type="match status" value="1"/>
</dbReference>
<dbReference type="PROSITE" id="PS50043">
    <property type="entry name" value="HTH_LUXR_2"/>
    <property type="match status" value="1"/>
</dbReference>
<reference evidence="5 6" key="1">
    <citation type="submission" date="2024-06" db="EMBL/GenBank/DDBJ databases">
        <title>The Natural Products Discovery Center: Release of the First 8490 Sequenced Strains for Exploring Actinobacteria Biosynthetic Diversity.</title>
        <authorList>
            <person name="Kalkreuter E."/>
            <person name="Kautsar S.A."/>
            <person name="Yang D."/>
            <person name="Bader C.D."/>
            <person name="Teijaro C.N."/>
            <person name="Fluegel L."/>
            <person name="Davis C.M."/>
            <person name="Simpson J.R."/>
            <person name="Lauterbach L."/>
            <person name="Steele A.D."/>
            <person name="Gui C."/>
            <person name="Meng S."/>
            <person name="Li G."/>
            <person name="Viehrig K."/>
            <person name="Ye F."/>
            <person name="Su P."/>
            <person name="Kiefer A.F."/>
            <person name="Nichols A."/>
            <person name="Cepeda A.J."/>
            <person name="Yan W."/>
            <person name="Fan B."/>
            <person name="Jiang Y."/>
            <person name="Adhikari A."/>
            <person name="Zheng C.-J."/>
            <person name="Schuster L."/>
            <person name="Cowan T.M."/>
            <person name="Smanski M.J."/>
            <person name="Chevrette M.G."/>
            <person name="De Carvalho L.P.S."/>
            <person name="Shen B."/>
        </authorList>
    </citation>
    <scope>NUCLEOTIDE SEQUENCE [LARGE SCALE GENOMIC DNA]</scope>
    <source>
        <strain evidence="5 6">NPDC046838</strain>
    </source>
</reference>
<feature type="domain" description="HTH luxR-type" evidence="4">
    <location>
        <begin position="281"/>
        <end position="342"/>
    </location>
</feature>
<dbReference type="PROSITE" id="PS00622">
    <property type="entry name" value="HTH_LUXR_1"/>
    <property type="match status" value="1"/>
</dbReference>
<dbReference type="InterPro" id="IPR029016">
    <property type="entry name" value="GAF-like_dom_sf"/>
</dbReference>
<dbReference type="Gene3D" id="3.30.450.40">
    <property type="match status" value="1"/>
</dbReference>
<protein>
    <submittedName>
        <fullName evidence="5">Helix-turn-helix transcriptional regulator</fullName>
    </submittedName>
</protein>
<dbReference type="SUPFAM" id="SSF55781">
    <property type="entry name" value="GAF domain-like"/>
    <property type="match status" value="1"/>
</dbReference>
<keyword evidence="3" id="KW-0804">Transcription</keyword>
<keyword evidence="1" id="KW-0805">Transcription regulation</keyword>
<dbReference type="Pfam" id="PF00196">
    <property type="entry name" value="GerE"/>
    <property type="match status" value="1"/>
</dbReference>
<accession>A0ABV3BDH5</accession>
<evidence type="ECO:0000313" key="6">
    <source>
        <dbReference type="Proteomes" id="UP001551176"/>
    </source>
</evidence>
<keyword evidence="2" id="KW-0238">DNA-binding</keyword>
<comment type="caution">
    <text evidence="5">The sequence shown here is derived from an EMBL/GenBank/DDBJ whole genome shotgun (WGS) entry which is preliminary data.</text>
</comment>
<evidence type="ECO:0000256" key="3">
    <source>
        <dbReference type="ARBA" id="ARBA00023163"/>
    </source>
</evidence>
<dbReference type="PRINTS" id="PR00038">
    <property type="entry name" value="HTHLUXR"/>
</dbReference>
<dbReference type="Proteomes" id="UP001551176">
    <property type="component" value="Unassembled WGS sequence"/>
</dbReference>
<dbReference type="InterPro" id="IPR036388">
    <property type="entry name" value="WH-like_DNA-bd_sf"/>
</dbReference>